<organism evidence="1">
    <name type="scientific">Cryptococcus bacillisporus CA1280</name>
    <dbReference type="NCBI Taxonomy" id="1296109"/>
    <lineage>
        <taxon>Eukaryota</taxon>
        <taxon>Fungi</taxon>
        <taxon>Dikarya</taxon>
        <taxon>Basidiomycota</taxon>
        <taxon>Agaricomycotina</taxon>
        <taxon>Tremellomycetes</taxon>
        <taxon>Tremellales</taxon>
        <taxon>Cryptococcaceae</taxon>
        <taxon>Cryptococcus</taxon>
        <taxon>Cryptococcus gattii species complex</taxon>
    </lineage>
</organism>
<protein>
    <submittedName>
        <fullName evidence="1">Unplaced genomic scaffold supercont1.19, whole genome shotgun sequence</fullName>
    </submittedName>
</protein>
<dbReference type="AlphaFoldDB" id="A0A0D0VBY6"/>
<accession>A0A0D0VBY6</accession>
<gene>
    <name evidence="1" type="ORF">I312_05616</name>
</gene>
<evidence type="ECO:0000313" key="1">
    <source>
        <dbReference type="EMBL" id="KIR45051.1"/>
    </source>
</evidence>
<sequence>MPLSTSQFANFAEQSARIIERIKATHTTLFATFNAATGTSNGNAQCRKCVVYGMIADRISGDGICDLHEAHELCTKEKTIKAIEEQCLAAFRGEFTHAEAIATTEGVKDTVHKTWLPLIKSKMAELKGQDGLLDQDTLLKQMQSWFDEQPRLDPN</sequence>
<reference evidence="1" key="1">
    <citation type="submission" date="2015-01" db="EMBL/GenBank/DDBJ databases">
        <title>The Genome Sequence of Cryptococcus gattii CA1280.</title>
        <authorList>
            <consortium name="The Broad Institute Genomics Platform"/>
            <person name="Cuomo C."/>
            <person name="Litvintseva A."/>
            <person name="Chen Y."/>
            <person name="Heitman J."/>
            <person name="Sun S."/>
            <person name="Springer D."/>
            <person name="Dromer F."/>
            <person name="Young S."/>
            <person name="Zeng Q."/>
            <person name="Gargeya S."/>
            <person name="Abouelleil A."/>
            <person name="Alvarado L."/>
            <person name="Chapman S.B."/>
            <person name="Gainer-Dewar J."/>
            <person name="Goldberg J."/>
            <person name="Griggs A."/>
            <person name="Gujja S."/>
            <person name="Hansen M."/>
            <person name="Howarth C."/>
            <person name="Imamovic A."/>
            <person name="Larimer J."/>
            <person name="Murphy C."/>
            <person name="Naylor J."/>
            <person name="Pearson M."/>
            <person name="Priest M."/>
            <person name="Roberts A."/>
            <person name="Saif S."/>
            <person name="Shea T."/>
            <person name="Sykes S."/>
            <person name="Wortman J."/>
            <person name="Nusbaum C."/>
            <person name="Birren B."/>
        </authorList>
    </citation>
    <scope>NUCLEOTIDE SEQUENCE [LARGE SCALE GENOMIC DNA]</scope>
    <source>
        <strain evidence="1">CA1280</strain>
    </source>
</reference>
<dbReference type="HOGENOM" id="CLU_1695387_0_0_1"/>
<dbReference type="EMBL" id="KN847991">
    <property type="protein sequence ID" value="KIR45051.1"/>
    <property type="molecule type" value="Genomic_DNA"/>
</dbReference>
<name>A0A0D0VBY6_CRYGA</name>
<proteinExistence type="predicted"/>